<protein>
    <submittedName>
        <fullName evidence="2">Uncharacterized protein</fullName>
    </submittedName>
</protein>
<feature type="region of interest" description="Disordered" evidence="1">
    <location>
        <begin position="176"/>
        <end position="206"/>
    </location>
</feature>
<accession>A0AAD4N844</accession>
<feature type="region of interest" description="Disordered" evidence="1">
    <location>
        <begin position="98"/>
        <end position="124"/>
    </location>
</feature>
<dbReference type="EMBL" id="JAKKPZ010000006">
    <property type="protein sequence ID" value="KAI1720344.1"/>
    <property type="molecule type" value="Genomic_DNA"/>
</dbReference>
<name>A0AAD4N844_9BILA</name>
<reference evidence="2" key="1">
    <citation type="submission" date="2022-01" db="EMBL/GenBank/DDBJ databases">
        <title>Genome Sequence Resource for Two Populations of Ditylenchus destructor, the Migratory Endoparasitic Phytonematode.</title>
        <authorList>
            <person name="Zhang H."/>
            <person name="Lin R."/>
            <person name="Xie B."/>
        </authorList>
    </citation>
    <scope>NUCLEOTIDE SEQUENCE</scope>
    <source>
        <strain evidence="2">BazhouSP</strain>
    </source>
</reference>
<evidence type="ECO:0000313" key="2">
    <source>
        <dbReference type="EMBL" id="KAI1720344.1"/>
    </source>
</evidence>
<organism evidence="2 3">
    <name type="scientific">Ditylenchus destructor</name>
    <dbReference type="NCBI Taxonomy" id="166010"/>
    <lineage>
        <taxon>Eukaryota</taxon>
        <taxon>Metazoa</taxon>
        <taxon>Ecdysozoa</taxon>
        <taxon>Nematoda</taxon>
        <taxon>Chromadorea</taxon>
        <taxon>Rhabditida</taxon>
        <taxon>Tylenchina</taxon>
        <taxon>Tylenchomorpha</taxon>
        <taxon>Sphaerularioidea</taxon>
        <taxon>Anguinidae</taxon>
        <taxon>Anguininae</taxon>
        <taxon>Ditylenchus</taxon>
    </lineage>
</organism>
<comment type="caution">
    <text evidence="2">The sequence shown here is derived from an EMBL/GenBank/DDBJ whole genome shotgun (WGS) entry which is preliminary data.</text>
</comment>
<sequence>MARQNPLYSSKGAVIAQQLCPRPCQDISRDLKLAALPPSQQAAACLLYVAGESQRRHLITESEAIITRCLRVEASTIRSLYSTDIKFALGNWFFDDDSESSPVGNGPPAGKRNKKSTAGPSTSRQAMLDEHLLVDEICGEENFVIVTDDSPIIGGAGSATPRLLNQQRQAVRKVHESDQFFTSPAASRPKRTSSPPSLIKFSNDDETDYVNSPGKATYFPKGTTSLYCEEQFTSDSVAILAPVPPPLADNLPLGMLPSVTLTKTHGSATHSNEGDDSGFNSIVSTPEMSQTTTTIVSTAPTSSITYCNAPLGSMAAAAGWPQGHQGLGQLWEQL</sequence>
<dbReference type="Proteomes" id="UP001201812">
    <property type="component" value="Unassembled WGS sequence"/>
</dbReference>
<gene>
    <name evidence="2" type="ORF">DdX_05731</name>
</gene>
<evidence type="ECO:0000256" key="1">
    <source>
        <dbReference type="SAM" id="MobiDB-lite"/>
    </source>
</evidence>
<proteinExistence type="predicted"/>
<evidence type="ECO:0000313" key="3">
    <source>
        <dbReference type="Proteomes" id="UP001201812"/>
    </source>
</evidence>
<keyword evidence="3" id="KW-1185">Reference proteome</keyword>
<dbReference type="AlphaFoldDB" id="A0AAD4N844"/>